<dbReference type="PANTHER" id="PTHR11208:SF153">
    <property type="entry name" value="K HOMOLOGY DOMAIN-CONTAINING PROTEIN"/>
    <property type="match status" value="1"/>
</dbReference>
<gene>
    <name evidence="4" type="ordered locus">AALP_Aa4g167700</name>
</gene>
<reference evidence="5" key="1">
    <citation type="journal article" date="2015" name="Nat. Plants">
        <title>Genome expansion of Arabis alpina linked with retrotransposition and reduced symmetric DNA methylation.</title>
        <authorList>
            <person name="Willing E.M."/>
            <person name="Rawat V."/>
            <person name="Mandakova T."/>
            <person name="Maumus F."/>
            <person name="James G.V."/>
            <person name="Nordstroem K.J."/>
            <person name="Becker C."/>
            <person name="Warthmann N."/>
            <person name="Chica C."/>
            <person name="Szarzynska B."/>
            <person name="Zytnicki M."/>
            <person name="Albani M.C."/>
            <person name="Kiefer C."/>
            <person name="Bergonzi S."/>
            <person name="Castaings L."/>
            <person name="Mateos J.L."/>
            <person name="Berns M.C."/>
            <person name="Bujdoso N."/>
            <person name="Piofczyk T."/>
            <person name="de Lorenzo L."/>
            <person name="Barrero-Sicilia C."/>
            <person name="Mateos I."/>
            <person name="Piednoel M."/>
            <person name="Hagmann J."/>
            <person name="Chen-Min-Tao R."/>
            <person name="Iglesias-Fernandez R."/>
            <person name="Schuster S.C."/>
            <person name="Alonso-Blanco C."/>
            <person name="Roudier F."/>
            <person name="Carbonero P."/>
            <person name="Paz-Ares J."/>
            <person name="Davis S.J."/>
            <person name="Pecinka A."/>
            <person name="Quesneville H."/>
            <person name="Colot V."/>
            <person name="Lysak M.A."/>
            <person name="Weigel D."/>
            <person name="Coupland G."/>
            <person name="Schneeberger K."/>
        </authorList>
    </citation>
    <scope>NUCLEOTIDE SEQUENCE [LARGE SCALE GENOMIC DNA]</scope>
    <source>
        <strain evidence="5">cv. Pajares</strain>
    </source>
</reference>
<dbReference type="PANTHER" id="PTHR11208">
    <property type="entry name" value="RNA-BINDING PROTEIN RELATED"/>
    <property type="match status" value="1"/>
</dbReference>
<dbReference type="InterPro" id="IPR055256">
    <property type="entry name" value="KH_1_KHDC4/BBP-like"/>
</dbReference>
<dbReference type="GO" id="GO:0005886">
    <property type="term" value="C:plasma membrane"/>
    <property type="evidence" value="ECO:0007669"/>
    <property type="project" value="EnsemblPlants"/>
</dbReference>
<dbReference type="Pfam" id="PF22675">
    <property type="entry name" value="KH-I_KHDC4-BBP"/>
    <property type="match status" value="1"/>
</dbReference>
<dbReference type="Gramene" id="KFK36766">
    <property type="protein sequence ID" value="KFK36766"/>
    <property type="gene ID" value="AALP_AA4G167700"/>
</dbReference>
<dbReference type="InterPro" id="IPR045071">
    <property type="entry name" value="BBP-like"/>
</dbReference>
<organism evidence="4 5">
    <name type="scientific">Arabis alpina</name>
    <name type="common">Alpine rock-cress</name>
    <dbReference type="NCBI Taxonomy" id="50452"/>
    <lineage>
        <taxon>Eukaryota</taxon>
        <taxon>Viridiplantae</taxon>
        <taxon>Streptophyta</taxon>
        <taxon>Embryophyta</taxon>
        <taxon>Tracheophyta</taxon>
        <taxon>Spermatophyta</taxon>
        <taxon>Magnoliopsida</taxon>
        <taxon>eudicotyledons</taxon>
        <taxon>Gunneridae</taxon>
        <taxon>Pentapetalae</taxon>
        <taxon>rosids</taxon>
        <taxon>malvids</taxon>
        <taxon>Brassicales</taxon>
        <taxon>Brassicaceae</taxon>
        <taxon>Arabideae</taxon>
        <taxon>Arabis</taxon>
    </lineage>
</organism>
<dbReference type="GO" id="GO:0005737">
    <property type="term" value="C:cytoplasm"/>
    <property type="evidence" value="ECO:0007669"/>
    <property type="project" value="EnsemblPlants"/>
</dbReference>
<dbReference type="InterPro" id="IPR032377">
    <property type="entry name" value="STAR_dimer"/>
</dbReference>
<sequence length="286" mass="31687">MSGLYNNSSYFSPARAASPQIRSTPEIDSSQYLSELLAEHQKLTPFMQVLPICSRLLNQEMFRVSGMMSNQGFGDFDRLRHRSPSPMASSNLMSNVSNPGLGGWNGLNQERLGGTPGMTMDWQGAPGSPSSYTLKRILRLEIPVDSYPNFNFVGRLLGPRGNSLKRVEATTGCRVFIRGKGSIKDPEKEDKLRGRPGYEHLNEQLHILIEADLPASIVEIRLRQAQEIIEELLKPVDESQDFIKRQQLRELALLNSNNLREESPGPSGGGSVSPFNSSGKRPKTGC</sequence>
<dbReference type="EMBL" id="CM002872">
    <property type="protein sequence ID" value="KFK36766.1"/>
    <property type="molecule type" value="Genomic_DNA"/>
</dbReference>
<accession>A0A087H3R4</accession>
<keyword evidence="1" id="KW-0694">RNA-binding</keyword>
<dbReference type="SMART" id="SM00322">
    <property type="entry name" value="KH"/>
    <property type="match status" value="1"/>
</dbReference>
<evidence type="ECO:0000256" key="2">
    <source>
        <dbReference type="SAM" id="MobiDB-lite"/>
    </source>
</evidence>
<keyword evidence="5" id="KW-1185">Reference proteome</keyword>
<dbReference type="eggNOG" id="KOG1588">
    <property type="taxonomic scope" value="Eukaryota"/>
</dbReference>
<proteinExistence type="predicted"/>
<dbReference type="OMA" id="PMASTNI"/>
<name>A0A087H3R4_ARAAL</name>
<dbReference type="Gene3D" id="3.30.1370.10">
    <property type="entry name" value="K Homology domain, type 1"/>
    <property type="match status" value="1"/>
</dbReference>
<dbReference type="Proteomes" id="UP000029120">
    <property type="component" value="Chromosome 4"/>
</dbReference>
<evidence type="ECO:0000256" key="1">
    <source>
        <dbReference type="ARBA" id="ARBA00022884"/>
    </source>
</evidence>
<dbReference type="GO" id="GO:0003729">
    <property type="term" value="F:mRNA binding"/>
    <property type="evidence" value="ECO:0007669"/>
    <property type="project" value="EnsemblPlants"/>
</dbReference>
<dbReference type="InterPro" id="IPR036612">
    <property type="entry name" value="KH_dom_type_1_sf"/>
</dbReference>
<dbReference type="GO" id="GO:0009737">
    <property type="term" value="P:response to abscisic acid"/>
    <property type="evidence" value="ECO:0007669"/>
    <property type="project" value="EnsemblPlants"/>
</dbReference>
<dbReference type="InterPro" id="IPR004087">
    <property type="entry name" value="KH_dom"/>
</dbReference>
<dbReference type="AlphaFoldDB" id="A0A087H3R4"/>
<dbReference type="SUPFAM" id="SSF54791">
    <property type="entry name" value="Eukaryotic type KH-domain (KH-domain type I)"/>
    <property type="match status" value="1"/>
</dbReference>
<evidence type="ECO:0000259" key="3">
    <source>
        <dbReference type="SMART" id="SM00322"/>
    </source>
</evidence>
<dbReference type="GO" id="GO:0005634">
    <property type="term" value="C:nucleus"/>
    <property type="evidence" value="ECO:0007669"/>
    <property type="project" value="EnsemblPlants"/>
</dbReference>
<protein>
    <recommendedName>
        <fullName evidence="3">K Homology domain-containing protein</fullName>
    </recommendedName>
</protein>
<evidence type="ECO:0000313" key="4">
    <source>
        <dbReference type="EMBL" id="KFK36766.1"/>
    </source>
</evidence>
<dbReference type="OrthoDB" id="6777263at2759"/>
<dbReference type="GO" id="GO:0048024">
    <property type="term" value="P:regulation of mRNA splicing, via spliceosome"/>
    <property type="evidence" value="ECO:0007669"/>
    <property type="project" value="TreeGrafter"/>
</dbReference>
<dbReference type="GO" id="GO:0009751">
    <property type="term" value="P:response to salicylic acid"/>
    <property type="evidence" value="ECO:0007669"/>
    <property type="project" value="EnsemblPlants"/>
</dbReference>
<feature type="domain" description="K Homology" evidence="3">
    <location>
        <begin position="136"/>
        <end position="230"/>
    </location>
</feature>
<evidence type="ECO:0000313" key="5">
    <source>
        <dbReference type="Proteomes" id="UP000029120"/>
    </source>
</evidence>
<feature type="region of interest" description="Disordered" evidence="2">
    <location>
        <begin position="256"/>
        <end position="286"/>
    </location>
</feature>
<dbReference type="Pfam" id="PF16544">
    <property type="entry name" value="STAR_dimer"/>
    <property type="match status" value="1"/>
</dbReference>